<feature type="compositionally biased region" description="Acidic residues" evidence="1">
    <location>
        <begin position="150"/>
        <end position="159"/>
    </location>
</feature>
<evidence type="ECO:0000313" key="2">
    <source>
        <dbReference type="EMBL" id="MDC0719596.1"/>
    </source>
</evidence>
<feature type="region of interest" description="Disordered" evidence="1">
    <location>
        <begin position="22"/>
        <end position="58"/>
    </location>
</feature>
<accession>A0ABT5E4F4</accession>
<feature type="compositionally biased region" description="Basic and acidic residues" evidence="1">
    <location>
        <begin position="32"/>
        <end position="43"/>
    </location>
</feature>
<feature type="region of interest" description="Disordered" evidence="1">
    <location>
        <begin position="144"/>
        <end position="172"/>
    </location>
</feature>
<protein>
    <submittedName>
        <fullName evidence="2">Uncharacterized protein</fullName>
    </submittedName>
</protein>
<dbReference type="Proteomes" id="UP001221686">
    <property type="component" value="Unassembled WGS sequence"/>
</dbReference>
<name>A0ABT5E4F4_9BACT</name>
<keyword evidence="3" id="KW-1185">Reference proteome</keyword>
<dbReference type="EMBL" id="JAQNDL010000002">
    <property type="protein sequence ID" value="MDC0719596.1"/>
    <property type="molecule type" value="Genomic_DNA"/>
</dbReference>
<comment type="caution">
    <text evidence="2">The sequence shown here is derived from an EMBL/GenBank/DDBJ whole genome shotgun (WGS) entry which is preliminary data.</text>
</comment>
<organism evidence="2 3">
    <name type="scientific">Nannocystis bainbridge</name>
    <dbReference type="NCBI Taxonomy" id="2995303"/>
    <lineage>
        <taxon>Bacteria</taxon>
        <taxon>Pseudomonadati</taxon>
        <taxon>Myxococcota</taxon>
        <taxon>Polyangia</taxon>
        <taxon>Nannocystales</taxon>
        <taxon>Nannocystaceae</taxon>
        <taxon>Nannocystis</taxon>
    </lineage>
</organism>
<reference evidence="2 3" key="1">
    <citation type="submission" date="2022-11" db="EMBL/GenBank/DDBJ databases">
        <title>Minimal conservation of predation-associated metabolite biosynthetic gene clusters underscores biosynthetic potential of Myxococcota including descriptions for ten novel species: Archangium lansinium sp. nov., Myxococcus landrumus sp. nov., Nannocystis bai.</title>
        <authorList>
            <person name="Ahearne A."/>
            <person name="Stevens C."/>
            <person name="Dowd S."/>
        </authorList>
    </citation>
    <scope>NUCLEOTIDE SEQUENCE [LARGE SCALE GENOMIC DNA]</scope>
    <source>
        <strain evidence="2 3">BB15-2</strain>
    </source>
</reference>
<evidence type="ECO:0000256" key="1">
    <source>
        <dbReference type="SAM" id="MobiDB-lite"/>
    </source>
</evidence>
<proteinExistence type="predicted"/>
<dbReference type="RefSeq" id="WP_272088100.1">
    <property type="nucleotide sequence ID" value="NZ_JAQNDL010000002.1"/>
</dbReference>
<sequence length="219" mass="22316">MRHEIELGDTWLRGHVLKDNMAEEPVAGGEAAEQREAEGEGVERAGAGEADRDGEAVLLDEADLLDGAGAGGGVAEDVDAREDLLAEQCLDGQELELVELPAAIGVGAWHELDDLGTGEHQLGGDARPGDPELGTREAALVCVREGGGGDADDYDGDGSEEARDSRGERGAEAAGARSLALVGCWGDASSVVSAGASEPASAALGSVAEANRRADTFDL</sequence>
<evidence type="ECO:0000313" key="3">
    <source>
        <dbReference type="Proteomes" id="UP001221686"/>
    </source>
</evidence>
<feature type="compositionally biased region" description="Basic and acidic residues" evidence="1">
    <location>
        <begin position="160"/>
        <end position="171"/>
    </location>
</feature>
<gene>
    <name evidence="2" type="ORF">POL25_22010</name>
</gene>